<keyword evidence="2" id="KW-1185">Reference proteome</keyword>
<dbReference type="Proteomes" id="UP001056120">
    <property type="component" value="Linkage Group LG15"/>
</dbReference>
<dbReference type="EMBL" id="CM042032">
    <property type="protein sequence ID" value="KAI3776150.1"/>
    <property type="molecule type" value="Genomic_DNA"/>
</dbReference>
<protein>
    <submittedName>
        <fullName evidence="1">Uncharacterized protein</fullName>
    </submittedName>
</protein>
<comment type="caution">
    <text evidence="1">The sequence shown here is derived from an EMBL/GenBank/DDBJ whole genome shotgun (WGS) entry which is preliminary data.</text>
</comment>
<proteinExistence type="predicted"/>
<gene>
    <name evidence="1" type="ORF">L1987_45917</name>
</gene>
<evidence type="ECO:0000313" key="2">
    <source>
        <dbReference type="Proteomes" id="UP001056120"/>
    </source>
</evidence>
<evidence type="ECO:0000313" key="1">
    <source>
        <dbReference type="EMBL" id="KAI3776150.1"/>
    </source>
</evidence>
<name>A0ACB9FZB6_9ASTR</name>
<reference evidence="2" key="1">
    <citation type="journal article" date="2022" name="Mol. Ecol. Resour.">
        <title>The genomes of chicory, endive, great burdock and yacon provide insights into Asteraceae palaeo-polyploidization history and plant inulin production.</title>
        <authorList>
            <person name="Fan W."/>
            <person name="Wang S."/>
            <person name="Wang H."/>
            <person name="Wang A."/>
            <person name="Jiang F."/>
            <person name="Liu H."/>
            <person name="Zhao H."/>
            <person name="Xu D."/>
            <person name="Zhang Y."/>
        </authorList>
    </citation>
    <scope>NUCLEOTIDE SEQUENCE [LARGE SCALE GENOMIC DNA]</scope>
    <source>
        <strain evidence="2">cv. Yunnan</strain>
    </source>
</reference>
<reference evidence="1 2" key="2">
    <citation type="journal article" date="2022" name="Mol. Ecol. Resour.">
        <title>The genomes of chicory, endive, great burdock and yacon provide insights into Asteraceae paleo-polyploidization history and plant inulin production.</title>
        <authorList>
            <person name="Fan W."/>
            <person name="Wang S."/>
            <person name="Wang H."/>
            <person name="Wang A."/>
            <person name="Jiang F."/>
            <person name="Liu H."/>
            <person name="Zhao H."/>
            <person name="Xu D."/>
            <person name="Zhang Y."/>
        </authorList>
    </citation>
    <scope>NUCLEOTIDE SEQUENCE [LARGE SCALE GENOMIC DNA]</scope>
    <source>
        <strain evidence="2">cv. Yunnan</strain>
        <tissue evidence="1">Leaves</tissue>
    </source>
</reference>
<organism evidence="1 2">
    <name type="scientific">Smallanthus sonchifolius</name>
    <dbReference type="NCBI Taxonomy" id="185202"/>
    <lineage>
        <taxon>Eukaryota</taxon>
        <taxon>Viridiplantae</taxon>
        <taxon>Streptophyta</taxon>
        <taxon>Embryophyta</taxon>
        <taxon>Tracheophyta</taxon>
        <taxon>Spermatophyta</taxon>
        <taxon>Magnoliopsida</taxon>
        <taxon>eudicotyledons</taxon>
        <taxon>Gunneridae</taxon>
        <taxon>Pentapetalae</taxon>
        <taxon>asterids</taxon>
        <taxon>campanulids</taxon>
        <taxon>Asterales</taxon>
        <taxon>Asteraceae</taxon>
        <taxon>Asteroideae</taxon>
        <taxon>Heliantheae alliance</taxon>
        <taxon>Millerieae</taxon>
        <taxon>Smallanthus</taxon>
    </lineage>
</organism>
<accession>A0ACB9FZB6</accession>
<sequence>MPLATSPSGAVVSLLRSVDGSLPHGRQSKAGDERKIFKRALYCQNSRISFPKASYQVRRVSQLSGARRATTEGRSRLKASLIRGRATGLSTKTWNGIDRRDFFDLLPYYSNSVLPNRLLDKDSEIGSIALE</sequence>